<dbReference type="Proteomes" id="UP000053820">
    <property type="component" value="Unassembled WGS sequence"/>
</dbReference>
<feature type="transmembrane region" description="Helical" evidence="1">
    <location>
        <begin position="51"/>
        <end position="68"/>
    </location>
</feature>
<feature type="transmembrane region" description="Helical" evidence="1">
    <location>
        <begin position="133"/>
        <end position="153"/>
    </location>
</feature>
<protein>
    <submittedName>
        <fullName evidence="2">Uncharacterized protein</fullName>
    </submittedName>
</protein>
<keyword evidence="3" id="KW-1185">Reference proteome</keyword>
<dbReference type="AlphaFoldDB" id="A0A0C9VVZ8"/>
<name>A0A0C9VVZ8_9AGAM</name>
<sequence length="337" mass="37024">MTTPDGISMDEAALISTFLEALLYGFSLVLFGWTFWVLVRRRAAVSINYKILVVACLLLIFSTAHFAIDMQRVIDGLVTERGSFPGGPVAYFSQISMPSFVTKSVLYMLQTLVGDGVVIYRCHVVWRSIPLSLFLFMLWCSIAVAGVMIAFLSSASSSGTAQVFDMSLGKWIAAFYAMTFATNLVSTALLSYRLWVADRKAASIRVNRSQLIPIMRVVLDAGVIYSLTLVVALGCYLGHSNTEFVVLDMIMPVISITFYMAIIRIGMAQAKKTTSTSFALEGTSSSLSRREGSRTTNRARNMQVHITTLTECKGDDPRLFREESDTADVKIVNGGGV</sequence>
<dbReference type="EMBL" id="KN839856">
    <property type="protein sequence ID" value="KIJ62335.1"/>
    <property type="molecule type" value="Genomic_DNA"/>
</dbReference>
<reference evidence="2 3" key="1">
    <citation type="submission" date="2014-04" db="EMBL/GenBank/DDBJ databases">
        <title>Evolutionary Origins and Diversification of the Mycorrhizal Mutualists.</title>
        <authorList>
            <consortium name="DOE Joint Genome Institute"/>
            <consortium name="Mycorrhizal Genomics Consortium"/>
            <person name="Kohler A."/>
            <person name="Kuo A."/>
            <person name="Nagy L.G."/>
            <person name="Floudas D."/>
            <person name="Copeland A."/>
            <person name="Barry K.W."/>
            <person name="Cichocki N."/>
            <person name="Veneault-Fourrey C."/>
            <person name="LaButti K."/>
            <person name="Lindquist E.A."/>
            <person name="Lipzen A."/>
            <person name="Lundell T."/>
            <person name="Morin E."/>
            <person name="Murat C."/>
            <person name="Riley R."/>
            <person name="Ohm R."/>
            <person name="Sun H."/>
            <person name="Tunlid A."/>
            <person name="Henrissat B."/>
            <person name="Grigoriev I.V."/>
            <person name="Hibbett D.S."/>
            <person name="Martin F."/>
        </authorList>
    </citation>
    <scope>NUCLEOTIDE SEQUENCE [LARGE SCALE GENOMIC DNA]</scope>
    <source>
        <strain evidence="2 3">MD-312</strain>
    </source>
</reference>
<feature type="transmembrane region" description="Helical" evidence="1">
    <location>
        <begin position="245"/>
        <end position="263"/>
    </location>
</feature>
<dbReference type="OrthoDB" id="3354175at2759"/>
<keyword evidence="1" id="KW-0812">Transmembrane</keyword>
<accession>A0A0C9VVZ8</accession>
<keyword evidence="1" id="KW-1133">Transmembrane helix</keyword>
<organism evidence="2 3">
    <name type="scientific">Hydnomerulius pinastri MD-312</name>
    <dbReference type="NCBI Taxonomy" id="994086"/>
    <lineage>
        <taxon>Eukaryota</taxon>
        <taxon>Fungi</taxon>
        <taxon>Dikarya</taxon>
        <taxon>Basidiomycota</taxon>
        <taxon>Agaricomycotina</taxon>
        <taxon>Agaricomycetes</taxon>
        <taxon>Agaricomycetidae</taxon>
        <taxon>Boletales</taxon>
        <taxon>Boletales incertae sedis</taxon>
        <taxon>Leucogyrophana</taxon>
    </lineage>
</organism>
<proteinExistence type="predicted"/>
<dbReference type="HOGENOM" id="CLU_044614_3_3_1"/>
<feature type="transmembrane region" description="Helical" evidence="1">
    <location>
        <begin position="105"/>
        <end position="126"/>
    </location>
</feature>
<gene>
    <name evidence="2" type="ORF">HYDPIDRAFT_30590</name>
</gene>
<feature type="transmembrane region" description="Helical" evidence="1">
    <location>
        <begin position="12"/>
        <end position="39"/>
    </location>
</feature>
<feature type="transmembrane region" description="Helical" evidence="1">
    <location>
        <begin position="217"/>
        <end position="239"/>
    </location>
</feature>
<keyword evidence="1" id="KW-0472">Membrane</keyword>
<evidence type="ECO:0000313" key="2">
    <source>
        <dbReference type="EMBL" id="KIJ62335.1"/>
    </source>
</evidence>
<evidence type="ECO:0000256" key="1">
    <source>
        <dbReference type="SAM" id="Phobius"/>
    </source>
</evidence>
<evidence type="ECO:0000313" key="3">
    <source>
        <dbReference type="Proteomes" id="UP000053820"/>
    </source>
</evidence>
<feature type="transmembrane region" description="Helical" evidence="1">
    <location>
        <begin position="173"/>
        <end position="196"/>
    </location>
</feature>